<evidence type="ECO:0000256" key="3">
    <source>
        <dbReference type="PROSITE-ProRule" id="PRU00708"/>
    </source>
</evidence>
<dbReference type="HOGENOM" id="CLU_002706_49_2_1"/>
<dbReference type="KEGG" id="tcc:18600814"/>
<keyword evidence="5" id="KW-1185">Reference proteome</keyword>
<dbReference type="Gene3D" id="1.25.40.10">
    <property type="entry name" value="Tetratricopeptide repeat domain"/>
    <property type="match status" value="7"/>
</dbReference>
<feature type="repeat" description="PPR" evidence="3">
    <location>
        <begin position="843"/>
        <end position="877"/>
    </location>
</feature>
<comment type="similarity">
    <text evidence="1">Belongs to the PPR family. P subfamily.</text>
</comment>
<dbReference type="InterPro" id="IPR011990">
    <property type="entry name" value="TPR-like_helical_dom_sf"/>
</dbReference>
<protein>
    <submittedName>
        <fullName evidence="4">Pentatricopeptide repeat-containing protein, putative</fullName>
    </submittedName>
</protein>
<feature type="repeat" description="PPR" evidence="3">
    <location>
        <begin position="671"/>
        <end position="705"/>
    </location>
</feature>
<keyword evidence="2" id="KW-0677">Repeat</keyword>
<gene>
    <name evidence="4" type="ORF">TCM_016943</name>
</gene>
<feature type="repeat" description="PPR" evidence="3">
    <location>
        <begin position="357"/>
        <end position="391"/>
    </location>
</feature>
<evidence type="ECO:0000256" key="1">
    <source>
        <dbReference type="ARBA" id="ARBA00007626"/>
    </source>
</evidence>
<feature type="repeat" description="PPR" evidence="3">
    <location>
        <begin position="427"/>
        <end position="461"/>
    </location>
</feature>
<dbReference type="OMA" id="RWMEAMH"/>
<dbReference type="PANTHER" id="PTHR47447">
    <property type="entry name" value="OS03G0856100 PROTEIN"/>
    <property type="match status" value="1"/>
</dbReference>
<dbReference type="InterPro" id="IPR002885">
    <property type="entry name" value="PPR_rpt"/>
</dbReference>
<dbReference type="Gramene" id="Tc04v2_t001290.1">
    <property type="protein sequence ID" value="Tc04v2_p001290.1"/>
    <property type="gene ID" value="Tc04v2_g001290"/>
</dbReference>
<reference evidence="4 5" key="1">
    <citation type="journal article" date="2013" name="Genome Biol.">
        <title>The genome sequence of the most widely cultivated cacao type and its use to identify candidate genes regulating pod color.</title>
        <authorList>
            <person name="Motamayor J.C."/>
            <person name="Mockaitis K."/>
            <person name="Schmutz J."/>
            <person name="Haiminen N."/>
            <person name="Iii D.L."/>
            <person name="Cornejo O."/>
            <person name="Findley S.D."/>
            <person name="Zheng P."/>
            <person name="Utro F."/>
            <person name="Royaert S."/>
            <person name="Saski C."/>
            <person name="Jenkins J."/>
            <person name="Podicheti R."/>
            <person name="Zhao M."/>
            <person name="Scheffler B.E."/>
            <person name="Stack J.C."/>
            <person name="Feltus F.A."/>
            <person name="Mustiga G.M."/>
            <person name="Amores F."/>
            <person name="Phillips W."/>
            <person name="Marelli J.P."/>
            <person name="May G.D."/>
            <person name="Shapiro H."/>
            <person name="Ma J."/>
            <person name="Bustamante C.D."/>
            <person name="Schnell R.J."/>
            <person name="Main D."/>
            <person name="Gilbert D."/>
            <person name="Parida L."/>
            <person name="Kuhn D.N."/>
        </authorList>
    </citation>
    <scope>NUCLEOTIDE SEQUENCE [LARGE SCALE GENOMIC DNA]</scope>
    <source>
        <strain evidence="5">cv. Matina 1-6</strain>
    </source>
</reference>
<name>A0A061EC24_THECC</name>
<dbReference type="Gramene" id="EOY02481">
    <property type="protein sequence ID" value="EOY02481"/>
    <property type="gene ID" value="TCM_016943"/>
</dbReference>
<feature type="repeat" description="PPR" evidence="3">
    <location>
        <begin position="602"/>
        <end position="636"/>
    </location>
</feature>
<dbReference type="PROSITE" id="PS51375">
    <property type="entry name" value="PPR"/>
    <property type="match status" value="7"/>
</dbReference>
<dbReference type="eggNOG" id="KOG4197">
    <property type="taxonomic scope" value="Eukaryota"/>
</dbReference>
<dbReference type="SMR" id="A0A061EC24"/>
<dbReference type="OrthoDB" id="185373at2759"/>
<dbReference type="AlphaFoldDB" id="A0A061EC24"/>
<dbReference type="Proteomes" id="UP000026915">
    <property type="component" value="Chromosome 4"/>
</dbReference>
<evidence type="ECO:0000256" key="2">
    <source>
        <dbReference type="ARBA" id="ARBA00022737"/>
    </source>
</evidence>
<dbReference type="InParanoid" id="A0A061EC24"/>
<sequence length="885" mass="101723">MIMLLNSIKHAAKSSPILLLKNGNRNSDSYSYSCLILSQSRSPNNSSSPHHLNLSAADVVASFKDWFKARNTALLDRIFTILNSQGQAALDDASSRRAADLALSHLNLRLSETFVLQVLSYGRTSSQDVLSCLKFFDWAGRQPGFYHTRATFHSIFKILSKAKLMSLTLEFLQDYMAHRYIHKVRFHDTLVMGYAIAGKPEMALQLFGRMRFQGLDLDDFAFHVLLNALVEESCFDAVDMIAKQISMRGLENDMTHSIMLKFWCKQNKLDEAEAYLRRLAEGGNHVVGHGLSVIVDALCKCKKFKHAVTLLEEFRELNVPMEQAYGMWLRNLVQHGRLNGALEFLMSKKSLDGYVPDVFRYNFLVLRLLRENRLEDVCDLLIEMEEDGILPDKVTMNAVLCFLCKAGMVDVAIELYNSRSEFGLSLNGMAYNYLINVLCGNGGIDEAYHVLRNSIDEGYFPGKKTFAILADALCREGKLDKMKELVVFALERNVMPSNSLYDKFIEALCKAKRVEDGYLIHGELSRINKDMARSTYFHLIQGFNKSNRGDIAARLLLEMQEKGHRVTRKLFRTVICCLCDMQSPENQFFKLLEIQLSRCEPSSHTYDFFIDGAGHAKRPELAREVFEMMLRSGIKPALSSDVLMLHSYLRNDRISDALNFFNDVRQRRRIGRRLYSSMVVGLCKANRADYALKFMEEMRANNVFPSMECYEYLIQLLCSKKCYDLVVGLVNELEKTRGHVTSFIGNVLLLHSFRTKDLYRAWIRLRGVQDETSDVSLLGQLIGVFSGCIEVSQEVERLEEMIEVCFPLDIYTYNLLLRKLSVSDVDHTWELYDWICQKGYEPNRWTYDIIVHSLLRKGRRDEASRWVEEMFRKGFDLTENTKLLI</sequence>
<dbReference type="PANTHER" id="PTHR47447:SF28">
    <property type="entry name" value="PENTACOTRIPEPTIDE-REPEAT REGION OF PRORP DOMAIN-CONTAINING PROTEIN"/>
    <property type="match status" value="1"/>
</dbReference>
<dbReference type="Pfam" id="PF01535">
    <property type="entry name" value="PPR"/>
    <property type="match status" value="9"/>
</dbReference>
<dbReference type="GO" id="GO:0003729">
    <property type="term" value="F:mRNA binding"/>
    <property type="evidence" value="ECO:0000318"/>
    <property type="project" value="GO_Central"/>
</dbReference>
<dbReference type="EMBL" id="CM001882">
    <property type="protein sequence ID" value="EOY02481.1"/>
    <property type="molecule type" value="Genomic_DNA"/>
</dbReference>
<organism evidence="4 5">
    <name type="scientific">Theobroma cacao</name>
    <name type="common">Cacao</name>
    <name type="synonym">Cocoa</name>
    <dbReference type="NCBI Taxonomy" id="3641"/>
    <lineage>
        <taxon>Eukaryota</taxon>
        <taxon>Viridiplantae</taxon>
        <taxon>Streptophyta</taxon>
        <taxon>Embryophyta</taxon>
        <taxon>Tracheophyta</taxon>
        <taxon>Spermatophyta</taxon>
        <taxon>Magnoliopsida</taxon>
        <taxon>eudicotyledons</taxon>
        <taxon>Gunneridae</taxon>
        <taxon>Pentapetalae</taxon>
        <taxon>rosids</taxon>
        <taxon>malvids</taxon>
        <taxon>Malvales</taxon>
        <taxon>Malvaceae</taxon>
        <taxon>Byttnerioideae</taxon>
        <taxon>Theobroma</taxon>
    </lineage>
</organism>
<dbReference type="NCBIfam" id="TIGR00756">
    <property type="entry name" value="PPR"/>
    <property type="match status" value="4"/>
</dbReference>
<feature type="repeat" description="PPR" evidence="3">
    <location>
        <begin position="462"/>
        <end position="496"/>
    </location>
</feature>
<evidence type="ECO:0000313" key="4">
    <source>
        <dbReference type="EMBL" id="EOY02481.1"/>
    </source>
</evidence>
<dbReference type="FunCoup" id="A0A061EC24">
    <property type="interactions" value="853"/>
</dbReference>
<dbReference type="STRING" id="3641.A0A061EC24"/>
<evidence type="ECO:0000313" key="5">
    <source>
        <dbReference type="Proteomes" id="UP000026915"/>
    </source>
</evidence>
<proteinExistence type="inferred from homology"/>
<accession>A0A061EC24</accession>
<feature type="repeat" description="PPR" evidence="3">
    <location>
        <begin position="392"/>
        <end position="426"/>
    </location>
</feature>